<dbReference type="PROSITE" id="PS51257">
    <property type="entry name" value="PROKAR_LIPOPROTEIN"/>
    <property type="match status" value="1"/>
</dbReference>
<evidence type="ECO:0000313" key="2">
    <source>
        <dbReference type="EMBL" id="EGW05975.1"/>
    </source>
</evidence>
<reference evidence="3" key="1">
    <citation type="journal article" date="2011" name="Nat. Biotechnol.">
        <title>The genomic sequence of the Chinese hamster ovary (CHO)-K1 cell line.</title>
        <authorList>
            <person name="Xu X."/>
            <person name="Nagarajan H."/>
            <person name="Lewis N.E."/>
            <person name="Pan S."/>
            <person name="Cai Z."/>
            <person name="Liu X."/>
            <person name="Chen W."/>
            <person name="Xie M."/>
            <person name="Wang W."/>
            <person name="Hammond S."/>
            <person name="Andersen M.R."/>
            <person name="Neff N."/>
            <person name="Passarelli B."/>
            <person name="Koh W."/>
            <person name="Fan H.C."/>
            <person name="Wang J."/>
            <person name="Gui Y."/>
            <person name="Lee K.H."/>
            <person name="Betenbaugh M.J."/>
            <person name="Quake S.R."/>
            <person name="Famili I."/>
            <person name="Palsson B.O."/>
            <person name="Wang J."/>
        </authorList>
    </citation>
    <scope>NUCLEOTIDE SEQUENCE [LARGE SCALE GENOMIC DNA]</scope>
    <source>
        <strain evidence="3">CHO K1 cell line</strain>
    </source>
</reference>
<proteinExistence type="predicted"/>
<dbReference type="EMBL" id="JH000438">
    <property type="protein sequence ID" value="EGW05975.1"/>
    <property type="molecule type" value="Genomic_DNA"/>
</dbReference>
<keyword evidence="1" id="KW-0732">Signal</keyword>
<evidence type="ECO:0008006" key="4">
    <source>
        <dbReference type="Google" id="ProtNLM"/>
    </source>
</evidence>
<evidence type="ECO:0000313" key="3">
    <source>
        <dbReference type="Proteomes" id="UP000001075"/>
    </source>
</evidence>
<accession>G3HJT4</accession>
<dbReference type="AlphaFoldDB" id="G3HJT4"/>
<sequence length="70" mass="7592">MRSGAVSVTAAILPWVLACGRSFPALREHGCKAAICLAARPSLCSTHVVCRGTSGVLFPPLHWLRVWDYQ</sequence>
<dbReference type="InParanoid" id="G3HJT4"/>
<name>G3HJT4_CRIGR</name>
<feature type="chain" id="PRO_5003444396" description="Secreted protein" evidence="1">
    <location>
        <begin position="19"/>
        <end position="70"/>
    </location>
</feature>
<protein>
    <recommendedName>
        <fullName evidence="4">Secreted protein</fullName>
    </recommendedName>
</protein>
<feature type="signal peptide" evidence="1">
    <location>
        <begin position="1"/>
        <end position="18"/>
    </location>
</feature>
<dbReference type="Proteomes" id="UP000001075">
    <property type="component" value="Unassembled WGS sequence"/>
</dbReference>
<gene>
    <name evidence="2" type="ORF">I79_010936</name>
</gene>
<evidence type="ECO:0000256" key="1">
    <source>
        <dbReference type="SAM" id="SignalP"/>
    </source>
</evidence>
<organism evidence="2 3">
    <name type="scientific">Cricetulus griseus</name>
    <name type="common">Chinese hamster</name>
    <name type="synonym">Cricetulus barabensis griseus</name>
    <dbReference type="NCBI Taxonomy" id="10029"/>
    <lineage>
        <taxon>Eukaryota</taxon>
        <taxon>Metazoa</taxon>
        <taxon>Chordata</taxon>
        <taxon>Craniata</taxon>
        <taxon>Vertebrata</taxon>
        <taxon>Euteleostomi</taxon>
        <taxon>Mammalia</taxon>
        <taxon>Eutheria</taxon>
        <taxon>Euarchontoglires</taxon>
        <taxon>Glires</taxon>
        <taxon>Rodentia</taxon>
        <taxon>Myomorpha</taxon>
        <taxon>Muroidea</taxon>
        <taxon>Cricetidae</taxon>
        <taxon>Cricetinae</taxon>
        <taxon>Cricetulus</taxon>
    </lineage>
</organism>